<protein>
    <submittedName>
        <fullName evidence="1">Uncharacterized protein</fullName>
    </submittedName>
</protein>
<organism evidence="1 2">
    <name type="scientific">Eretmocerus hayati</name>
    <dbReference type="NCBI Taxonomy" id="131215"/>
    <lineage>
        <taxon>Eukaryota</taxon>
        <taxon>Metazoa</taxon>
        <taxon>Ecdysozoa</taxon>
        <taxon>Arthropoda</taxon>
        <taxon>Hexapoda</taxon>
        <taxon>Insecta</taxon>
        <taxon>Pterygota</taxon>
        <taxon>Neoptera</taxon>
        <taxon>Endopterygota</taxon>
        <taxon>Hymenoptera</taxon>
        <taxon>Apocrita</taxon>
        <taxon>Proctotrupomorpha</taxon>
        <taxon>Chalcidoidea</taxon>
        <taxon>Aphelinidae</taxon>
        <taxon>Aphelininae</taxon>
        <taxon>Eretmocerus</taxon>
    </lineage>
</organism>
<dbReference type="EMBL" id="CM056743">
    <property type="protein sequence ID" value="KAJ8669311.1"/>
    <property type="molecule type" value="Genomic_DNA"/>
</dbReference>
<name>A0ACC2NF94_9HYME</name>
<proteinExistence type="predicted"/>
<evidence type="ECO:0000313" key="1">
    <source>
        <dbReference type="EMBL" id="KAJ8669311.1"/>
    </source>
</evidence>
<comment type="caution">
    <text evidence="1">The sequence shown here is derived from an EMBL/GenBank/DDBJ whole genome shotgun (WGS) entry which is preliminary data.</text>
</comment>
<reference evidence="1" key="1">
    <citation type="submission" date="2023-04" db="EMBL/GenBank/DDBJ databases">
        <title>A chromosome-level genome assembly of the parasitoid wasp Eretmocerus hayati.</title>
        <authorList>
            <person name="Zhong Y."/>
            <person name="Liu S."/>
            <person name="Liu Y."/>
        </authorList>
    </citation>
    <scope>NUCLEOTIDE SEQUENCE</scope>
    <source>
        <strain evidence="1">ZJU_SS_LIU_2023</strain>
    </source>
</reference>
<keyword evidence="2" id="KW-1185">Reference proteome</keyword>
<gene>
    <name evidence="1" type="ORF">QAD02_000570</name>
</gene>
<dbReference type="Proteomes" id="UP001239111">
    <property type="component" value="Chromosome 3"/>
</dbReference>
<evidence type="ECO:0000313" key="2">
    <source>
        <dbReference type="Proteomes" id="UP001239111"/>
    </source>
</evidence>
<sequence length="122" mass="13227">MIYIAIRNCTAMKFILTILLLINIAYNLDAKPITQGNDNDMSQTEQATTNSVPASVPADQGEDKVESSQQNGPEISIDDSVNKLSSPDPSSVETSESSTQSSPVTPSTRRSNIMKIAPRKRN</sequence>
<accession>A0ACC2NF94</accession>